<keyword evidence="5" id="KW-0999">Mitochondrion inner membrane</keyword>
<dbReference type="Proteomes" id="UP000838412">
    <property type="component" value="Chromosome 4"/>
</dbReference>
<feature type="transmembrane region" description="Helical" evidence="9">
    <location>
        <begin position="33"/>
        <end position="52"/>
    </location>
</feature>
<dbReference type="PANTHER" id="PTHR17130">
    <property type="entry name" value="MITOCHONDRIAL OUTER MEMBRANE PROTEIN 25"/>
    <property type="match status" value="1"/>
</dbReference>
<comment type="similarity">
    <text evidence="2">Belongs to the COX16 family.</text>
</comment>
<evidence type="ECO:0000256" key="2">
    <source>
        <dbReference type="ARBA" id="ARBA00008370"/>
    </source>
</evidence>
<evidence type="ECO:0000256" key="3">
    <source>
        <dbReference type="ARBA" id="ARBA00021814"/>
    </source>
</evidence>
<evidence type="ECO:0000313" key="10">
    <source>
        <dbReference type="EMBL" id="CAH1263404.1"/>
    </source>
</evidence>
<protein>
    <recommendedName>
        <fullName evidence="3">Cytochrome c oxidase assembly protein COX16 homolog, mitochondrial</fullName>
    </recommendedName>
</protein>
<reference evidence="10" key="1">
    <citation type="submission" date="2022-01" db="EMBL/GenBank/DDBJ databases">
        <authorList>
            <person name="Braso-Vives M."/>
        </authorList>
    </citation>
    <scope>NUCLEOTIDE SEQUENCE</scope>
</reference>
<evidence type="ECO:0000256" key="5">
    <source>
        <dbReference type="ARBA" id="ARBA00022792"/>
    </source>
</evidence>
<comment type="subcellular location">
    <subcellularLocation>
        <location evidence="1">Mitochondrion inner membrane</location>
        <topology evidence="1">Single-pass membrane protein</topology>
    </subcellularLocation>
</comment>
<evidence type="ECO:0000256" key="4">
    <source>
        <dbReference type="ARBA" id="ARBA00022692"/>
    </source>
</evidence>
<name>A0A8J9ZU49_BRALA</name>
<sequence length="139" mass="16390">MVMSQYKMVTSQASELLSQLTARWKTLSSGTRAFLKVGLPMIIMVVGGSYGLERFSSLRYDVQFRKRRIDKDLEEKFGWKKKEEPVTLENQFETVKKEVDVSDWENIRGPRPWEDSKEFQMKMAELRQKRKQQSEMSGQ</sequence>
<keyword evidence="8 9" id="KW-0472">Membrane</keyword>
<dbReference type="InterPro" id="IPR020164">
    <property type="entry name" value="Cyt_c_Oxase_assmbl_COX16"/>
</dbReference>
<organism evidence="10 11">
    <name type="scientific">Branchiostoma lanceolatum</name>
    <name type="common">Common lancelet</name>
    <name type="synonym">Amphioxus lanceolatum</name>
    <dbReference type="NCBI Taxonomy" id="7740"/>
    <lineage>
        <taxon>Eukaryota</taxon>
        <taxon>Metazoa</taxon>
        <taxon>Chordata</taxon>
        <taxon>Cephalochordata</taxon>
        <taxon>Leptocardii</taxon>
        <taxon>Amphioxiformes</taxon>
        <taxon>Branchiostomatidae</taxon>
        <taxon>Branchiostoma</taxon>
    </lineage>
</organism>
<dbReference type="PANTHER" id="PTHR17130:SF14">
    <property type="entry name" value="CYTOCHROME C OXIDASE ASSEMBLY PROTEIN COX16 HOMOLOG, MITOCHONDRIAL"/>
    <property type="match status" value="1"/>
</dbReference>
<evidence type="ECO:0000256" key="9">
    <source>
        <dbReference type="SAM" id="Phobius"/>
    </source>
</evidence>
<evidence type="ECO:0000256" key="8">
    <source>
        <dbReference type="ARBA" id="ARBA00023136"/>
    </source>
</evidence>
<evidence type="ECO:0000313" key="11">
    <source>
        <dbReference type="Proteomes" id="UP000838412"/>
    </source>
</evidence>
<dbReference type="GO" id="GO:0005743">
    <property type="term" value="C:mitochondrial inner membrane"/>
    <property type="evidence" value="ECO:0007669"/>
    <property type="project" value="UniProtKB-SubCell"/>
</dbReference>
<keyword evidence="4 9" id="KW-0812">Transmembrane</keyword>
<dbReference type="Pfam" id="PF14138">
    <property type="entry name" value="COX16"/>
    <property type="match status" value="1"/>
</dbReference>
<evidence type="ECO:0000256" key="1">
    <source>
        <dbReference type="ARBA" id="ARBA00004434"/>
    </source>
</evidence>
<keyword evidence="7" id="KW-0496">Mitochondrion</keyword>
<dbReference type="AlphaFoldDB" id="A0A8J9ZU49"/>
<dbReference type="OrthoDB" id="5516033at2759"/>
<dbReference type="EMBL" id="OV696689">
    <property type="protein sequence ID" value="CAH1263404.1"/>
    <property type="molecule type" value="Genomic_DNA"/>
</dbReference>
<evidence type="ECO:0000256" key="6">
    <source>
        <dbReference type="ARBA" id="ARBA00022989"/>
    </source>
</evidence>
<gene>
    <name evidence="10" type="primary">COX16</name>
    <name evidence="10" type="ORF">BLAG_LOCUS18111</name>
</gene>
<evidence type="ECO:0000256" key="7">
    <source>
        <dbReference type="ARBA" id="ARBA00023128"/>
    </source>
</evidence>
<proteinExistence type="inferred from homology"/>
<accession>A0A8J9ZU49</accession>
<dbReference type="GO" id="GO:0033617">
    <property type="term" value="P:mitochondrial respiratory chain complex IV assembly"/>
    <property type="evidence" value="ECO:0007669"/>
    <property type="project" value="TreeGrafter"/>
</dbReference>
<keyword evidence="6 9" id="KW-1133">Transmembrane helix</keyword>
<keyword evidence="11" id="KW-1185">Reference proteome</keyword>